<organism evidence="3 4">
    <name type="scientific">Rothia mucilaginosa M508</name>
    <dbReference type="NCBI Taxonomy" id="563033"/>
    <lineage>
        <taxon>Bacteria</taxon>
        <taxon>Bacillati</taxon>
        <taxon>Actinomycetota</taxon>
        <taxon>Actinomycetes</taxon>
        <taxon>Micrococcales</taxon>
        <taxon>Micrococcaceae</taxon>
        <taxon>Rothia</taxon>
    </lineage>
</organism>
<comment type="caution">
    <text evidence="3">The sequence shown here is derived from an EMBL/GenBank/DDBJ whole genome shotgun (WGS) entry which is preliminary data.</text>
</comment>
<feature type="domain" description="DUF8175" evidence="2">
    <location>
        <begin position="58"/>
        <end position="211"/>
    </location>
</feature>
<dbReference type="InterPro" id="IPR058488">
    <property type="entry name" value="DUF8175"/>
</dbReference>
<sequence>MKTYNTASGPAIPRALIGFFYIIGLLLLGLTLLWVPRGGASPNETLEAKPGVVIEPGTCGAGASADKTVLKTAPKDTQWVTTESGWTGPVSQTAGPVVESPIRSCFEHSAQGALYAAAWAVIHVNDSPEAYMPTVIGPGAEQITKERLQDTKTRTVVRIMGYRYMSYTPERAVIRILFQTPSGTYRYFETTLEWHNGDWALWVPAEQPQVTDEYDKGKYVTWKAA</sequence>
<accession>G5EPB8</accession>
<evidence type="ECO:0000259" key="2">
    <source>
        <dbReference type="Pfam" id="PF26526"/>
    </source>
</evidence>
<dbReference type="EMBL" id="ACSB01000001">
    <property type="protein sequence ID" value="EHB89077.1"/>
    <property type="molecule type" value="Genomic_DNA"/>
</dbReference>
<dbReference type="RefSeq" id="WP_005504289.1">
    <property type="nucleotide sequence ID" value="NZ_JH370351.1"/>
</dbReference>
<keyword evidence="1" id="KW-1133">Transmembrane helix</keyword>
<keyword evidence="1" id="KW-0472">Membrane</keyword>
<dbReference type="HOGENOM" id="CLU_079857_1_0_11"/>
<proteinExistence type="predicted"/>
<dbReference type="Proteomes" id="UP000004897">
    <property type="component" value="Unassembled WGS sequence"/>
</dbReference>
<dbReference type="AlphaFoldDB" id="G5EPB8"/>
<evidence type="ECO:0000313" key="3">
    <source>
        <dbReference type="EMBL" id="EHB89077.1"/>
    </source>
</evidence>
<keyword evidence="1" id="KW-0812">Transmembrane</keyword>
<name>G5EPB8_9MICC</name>
<dbReference type="Pfam" id="PF26526">
    <property type="entry name" value="DUF8175"/>
    <property type="match status" value="1"/>
</dbReference>
<feature type="transmembrane region" description="Helical" evidence="1">
    <location>
        <begin position="12"/>
        <end position="35"/>
    </location>
</feature>
<protein>
    <recommendedName>
        <fullName evidence="2">DUF8175 domain-containing protein</fullName>
    </recommendedName>
</protein>
<gene>
    <name evidence="3" type="ORF">HMPREF0737_00130</name>
</gene>
<evidence type="ECO:0000313" key="4">
    <source>
        <dbReference type="Proteomes" id="UP000004897"/>
    </source>
</evidence>
<evidence type="ECO:0000256" key="1">
    <source>
        <dbReference type="SAM" id="Phobius"/>
    </source>
</evidence>
<dbReference type="PATRIC" id="fig|563033.4.peg.131"/>
<reference evidence="3 4" key="1">
    <citation type="submission" date="2011-08" db="EMBL/GenBank/DDBJ databases">
        <title>The Genome Sequence of Rothia mucilaginosa M508.</title>
        <authorList>
            <consortium name="The Broad Institute Genome Sequencing Platform"/>
            <consortium name="The Broad Institute Genome Sequencing Center for Infectious Disease"/>
            <person name="Earl A."/>
            <person name="Ward D."/>
            <person name="Feldgarden M."/>
            <person name="Gevers D."/>
            <person name="Sibley C.D."/>
            <person name="Field T.R."/>
            <person name="Grinwis M."/>
            <person name="Eshaghurshan C.S."/>
            <person name="Surette M.G."/>
            <person name="Young S.K."/>
            <person name="Zeng Q."/>
            <person name="Gargeya S."/>
            <person name="Fitzgerald M."/>
            <person name="Haas B."/>
            <person name="Abouelleil A."/>
            <person name="Alvarado L."/>
            <person name="Arachchi H.M."/>
            <person name="Berlin A."/>
            <person name="Brown A."/>
            <person name="Chapman S.B."/>
            <person name="Chen Z."/>
            <person name="Dunbar C."/>
            <person name="Freedman E."/>
            <person name="Gearin G."/>
            <person name="Gellesch M."/>
            <person name="Goldberg J."/>
            <person name="Griggs A."/>
            <person name="Gujja S."/>
            <person name="Heiman D."/>
            <person name="Howarth C."/>
            <person name="Larson L."/>
            <person name="Lui A."/>
            <person name="MacDonald P.J.P."/>
            <person name="Montmayeur A."/>
            <person name="Murphy C."/>
            <person name="Neiman D."/>
            <person name="Pearson M."/>
            <person name="Priest M."/>
            <person name="Roberts A."/>
            <person name="Saif S."/>
            <person name="Shea T."/>
            <person name="Shenoy N."/>
            <person name="Sisk P."/>
            <person name="Stolte C."/>
            <person name="Sykes S."/>
            <person name="Wortman J."/>
            <person name="Nusbaum C."/>
            <person name="Birren B."/>
        </authorList>
    </citation>
    <scope>NUCLEOTIDE SEQUENCE [LARGE SCALE GENOMIC DNA]</scope>
    <source>
        <strain evidence="3 4">M508</strain>
    </source>
</reference>